<proteinExistence type="predicted"/>
<protein>
    <submittedName>
        <fullName evidence="1">Uncharacterized protein</fullName>
    </submittedName>
</protein>
<dbReference type="Proteomes" id="UP000271464">
    <property type="component" value="Unassembled WGS sequence"/>
</dbReference>
<dbReference type="RefSeq" id="WP_075546964.1">
    <property type="nucleotide sequence ID" value="NZ_LWCM01000085.1"/>
</dbReference>
<comment type="caution">
    <text evidence="1">The sequence shown here is derived from an EMBL/GenBank/DDBJ whole genome shotgun (WGS) entry which is preliminary data.</text>
</comment>
<evidence type="ECO:0000313" key="2">
    <source>
        <dbReference type="EMBL" id="VAZ88327.1"/>
    </source>
</evidence>
<sequence length="90" mass="10014">MLADDVDYADLGGDYFARLDPERAMRRIVRQANALGFTVLVEPVHVSMANSSTSMVRKRWFGQLGPAQHVDSFGQGASKSCERIADRVDR</sequence>
<dbReference type="Proteomes" id="UP000192335">
    <property type="component" value="Unassembled WGS sequence"/>
</dbReference>
<keyword evidence="4" id="KW-1185">Reference proteome</keyword>
<gene>
    <name evidence="1" type="ORF">B4U45_18580</name>
    <name evidence="2" type="ORF">LAUMK4_00661</name>
</gene>
<dbReference type="GeneID" id="66599386"/>
<dbReference type="OrthoDB" id="9815354at2"/>
<reference evidence="1 3" key="1">
    <citation type="submission" date="2017-02" db="EMBL/GenBank/DDBJ databases">
        <title>Mycobacterium kansasii genomes.</title>
        <authorList>
            <person name="Borowka P."/>
            <person name="Strapagiel D."/>
            <person name="Marciniak B."/>
            <person name="Lach J."/>
            <person name="Bakula Z."/>
            <person name="Van Ingen J."/>
            <person name="Safianowska A."/>
            <person name="Brzostek A."/>
            <person name="Dziadek J."/>
            <person name="Jagielski T."/>
        </authorList>
    </citation>
    <scope>NUCLEOTIDE SEQUENCE [LARGE SCALE GENOMIC DNA]</scope>
    <source>
        <strain evidence="1 3">12MK</strain>
    </source>
</reference>
<dbReference type="EMBL" id="MWQA01000001">
    <property type="protein sequence ID" value="ORC08306.1"/>
    <property type="molecule type" value="Genomic_DNA"/>
</dbReference>
<name>A0A8E2IUJ2_9MYCO</name>
<dbReference type="EMBL" id="UPHM01000016">
    <property type="protein sequence ID" value="VAZ88327.1"/>
    <property type="molecule type" value="Genomic_DNA"/>
</dbReference>
<reference evidence="2 4" key="2">
    <citation type="submission" date="2018-09" db="EMBL/GenBank/DDBJ databases">
        <authorList>
            <person name="Tagini F."/>
        </authorList>
    </citation>
    <scope>NUCLEOTIDE SEQUENCE [LARGE SCALE GENOMIC DNA]</scope>
    <source>
        <strain evidence="2 4">MK4</strain>
    </source>
</reference>
<dbReference type="AlphaFoldDB" id="A0A8E2IUJ2"/>
<evidence type="ECO:0000313" key="4">
    <source>
        <dbReference type="Proteomes" id="UP000271464"/>
    </source>
</evidence>
<accession>A0A8E2IUJ2</accession>
<evidence type="ECO:0000313" key="1">
    <source>
        <dbReference type="EMBL" id="ORC08306.1"/>
    </source>
</evidence>
<organism evidence="1 3">
    <name type="scientific">Mycobacterium persicum</name>
    <dbReference type="NCBI Taxonomy" id="1487726"/>
    <lineage>
        <taxon>Bacteria</taxon>
        <taxon>Bacillati</taxon>
        <taxon>Actinomycetota</taxon>
        <taxon>Actinomycetes</taxon>
        <taxon>Mycobacteriales</taxon>
        <taxon>Mycobacteriaceae</taxon>
        <taxon>Mycobacterium</taxon>
    </lineage>
</organism>
<evidence type="ECO:0000313" key="3">
    <source>
        <dbReference type="Proteomes" id="UP000192335"/>
    </source>
</evidence>